<evidence type="ECO:0000313" key="2">
    <source>
        <dbReference type="EMBL" id="KAK2169093.1"/>
    </source>
</evidence>
<feature type="compositionally biased region" description="Basic and acidic residues" evidence="1">
    <location>
        <begin position="269"/>
        <end position="282"/>
    </location>
</feature>
<keyword evidence="3" id="KW-1185">Reference proteome</keyword>
<dbReference type="Proteomes" id="UP001208570">
    <property type="component" value="Unassembled WGS sequence"/>
</dbReference>
<sequence>MYGANVAQDQESLLMSPGYRISHSQLSSSLTSVITPSDSALELNHMYLEAKTNMLKIIEQGLQLKLDIQDIKDKFLTIMNDFDAREQKKMCPVPMPKNLPEILKRSSRKMSAVQARVWTFHQLRRARIQAKLTGSRRQEREYKQLEDQKENVLYKPVSDKSIEERLECSTALSLPVATQADRQLSTITWSIQTLLTPIREDYNEKFTNTDCLSNKSPILGSNSQSSYAVSTTKNNQNSPSFDTYGSASPNSSKQNGISECQVTARRGFPHGDCKPPTHKDWSHTGSGNLSVGVKQKQKISNNTRRRSQSTNDILECKHICSPFKRHSLSPVQTPFSEIVCDMNSNTSLRDISIISKTSERDPNEQTSRINISKEFNDTFNDPLHSTLDYPLHSTLTIDDTVIDTEGNHFSDTMITELDPTHIRGNQHIRGNHGNQQHHIGIFPFVQATDDKFWSIHHYNNDSSQNSSPVYQPAFSPRSYRTPSKKPQAQLCKEHGIHPTFDGSCIFQNGDTVTLNSSDDELDQDENGNTPKVTSNIRETDCDSSYLSECLDDHQSSIDVDQYEATYDSRKACIRMLKRQTGQVKLSDVKEPVGLSESDLYCDIMNKHFSLEAMRSSLPDISGLSTLPTSAAEDESSDMTLQASSTLKSHTGNIAQESDYLLSPNDTLVSNEQRPVSLSTNEESPESNTAMPVPVNSPNITDSGGSSSRQNTDNYDYMEMQPQQVHAGSDKVSLPGSHTTHSSQSCHSRKAQSLHSQHSHHSSKSYQPRHRSSPDQHHRHRRRYVSTPAELFDAESSRTTKSRTSYEFRNTKTRTATFPRPKATCCPSRHHQSYDFDTGCSTSHERRPISAHFTITDNMGRQRTIVQHSSVSQPLPKERKKALVKKLKHFSNSFYKGTSTGNLQIQTLGHF</sequence>
<feature type="region of interest" description="Disordered" evidence="1">
    <location>
        <begin position="222"/>
        <end position="307"/>
    </location>
</feature>
<dbReference type="EMBL" id="JAODUP010000012">
    <property type="protein sequence ID" value="KAK2169093.1"/>
    <property type="molecule type" value="Genomic_DNA"/>
</dbReference>
<feature type="region of interest" description="Disordered" evidence="1">
    <location>
        <begin position="515"/>
        <end position="536"/>
    </location>
</feature>
<reference evidence="2" key="1">
    <citation type="journal article" date="2023" name="Mol. Biol. Evol.">
        <title>Third-Generation Sequencing Reveals the Adaptive Role of the Epigenome in Three Deep-Sea Polychaetes.</title>
        <authorList>
            <person name="Perez M."/>
            <person name="Aroh O."/>
            <person name="Sun Y."/>
            <person name="Lan Y."/>
            <person name="Juniper S.K."/>
            <person name="Young C.R."/>
            <person name="Angers B."/>
            <person name="Qian P.Y."/>
        </authorList>
    </citation>
    <scope>NUCLEOTIDE SEQUENCE</scope>
    <source>
        <strain evidence="2">P08H-3</strain>
    </source>
</reference>
<feature type="compositionally biased region" description="Polar residues" evidence="1">
    <location>
        <begin position="526"/>
        <end position="536"/>
    </location>
</feature>
<feature type="region of interest" description="Disordered" evidence="1">
    <location>
        <begin position="461"/>
        <end position="483"/>
    </location>
</feature>
<evidence type="ECO:0000256" key="1">
    <source>
        <dbReference type="SAM" id="MobiDB-lite"/>
    </source>
</evidence>
<feature type="region of interest" description="Disordered" evidence="1">
    <location>
        <begin position="670"/>
        <end position="805"/>
    </location>
</feature>
<accession>A0AAD9KEM6</accession>
<evidence type="ECO:0000313" key="3">
    <source>
        <dbReference type="Proteomes" id="UP001208570"/>
    </source>
</evidence>
<feature type="compositionally biased region" description="Polar residues" evidence="1">
    <location>
        <begin position="222"/>
        <end position="261"/>
    </location>
</feature>
<comment type="caution">
    <text evidence="2">The sequence shown here is derived from an EMBL/GenBank/DDBJ whole genome shotgun (WGS) entry which is preliminary data.</text>
</comment>
<dbReference type="AlphaFoldDB" id="A0AAD9KEM6"/>
<proteinExistence type="predicted"/>
<protein>
    <submittedName>
        <fullName evidence="2">Uncharacterized protein</fullName>
    </submittedName>
</protein>
<feature type="compositionally biased region" description="Polar residues" evidence="1">
    <location>
        <begin position="298"/>
        <end position="307"/>
    </location>
</feature>
<feature type="compositionally biased region" description="Basic residues" evidence="1">
    <location>
        <begin position="746"/>
        <end position="783"/>
    </location>
</feature>
<feature type="compositionally biased region" description="Polar residues" evidence="1">
    <location>
        <begin position="670"/>
        <end position="713"/>
    </location>
</feature>
<name>A0AAD9KEM6_9ANNE</name>
<gene>
    <name evidence="2" type="ORF">LSH36_12g10032</name>
</gene>
<feature type="compositionally biased region" description="Low complexity" evidence="1">
    <location>
        <begin position="736"/>
        <end position="745"/>
    </location>
</feature>
<organism evidence="2 3">
    <name type="scientific">Paralvinella palmiformis</name>
    <dbReference type="NCBI Taxonomy" id="53620"/>
    <lineage>
        <taxon>Eukaryota</taxon>
        <taxon>Metazoa</taxon>
        <taxon>Spiralia</taxon>
        <taxon>Lophotrochozoa</taxon>
        <taxon>Annelida</taxon>
        <taxon>Polychaeta</taxon>
        <taxon>Sedentaria</taxon>
        <taxon>Canalipalpata</taxon>
        <taxon>Terebellida</taxon>
        <taxon>Terebelliformia</taxon>
        <taxon>Alvinellidae</taxon>
        <taxon>Paralvinella</taxon>
    </lineage>
</organism>